<keyword evidence="2" id="KW-0805">Transcription regulation</keyword>
<dbReference type="RefSeq" id="WP_290320575.1">
    <property type="nucleotide sequence ID" value="NZ_JAUFPN010000253.1"/>
</dbReference>
<dbReference type="Pfam" id="PF03466">
    <property type="entry name" value="LysR_substrate"/>
    <property type="match status" value="1"/>
</dbReference>
<sequence length="337" mass="36336">MSKNVTLRQLRAFLAVAQERSFTHAAVRLRLTQSALTLSIKTLEAEVGAKLLDRTTRSVVPTVQGERFIVVSERLIEEMERALDDIWAHAERQRGLVVAAATASLISHAFAPALGVLAIRHPGISVRIVEEHTAGAARRLLAGEVDFAVTTLPSPDPMLEAVPLLRDRFGLVCPCDHPLARGGDVLGWGVLRDYPLLGLGAESGIRTLIERYAQGEFTLPRPRYEVSSVSGLQSLVEQGLGMAVMPALAALPMTRADLVFRPLAPAVHRIVYLAVRPGRSPTPAASAVVAALLERLVGLTCRDIEVLADAASLTRLGFEAESLAQNAKDTAGETRRF</sequence>
<evidence type="ECO:0000313" key="6">
    <source>
        <dbReference type="EMBL" id="MDN3568465.1"/>
    </source>
</evidence>
<keyword evidence="3" id="KW-0238">DNA-binding</keyword>
<evidence type="ECO:0000256" key="4">
    <source>
        <dbReference type="ARBA" id="ARBA00023163"/>
    </source>
</evidence>
<dbReference type="Gene3D" id="1.10.10.10">
    <property type="entry name" value="Winged helix-like DNA-binding domain superfamily/Winged helix DNA-binding domain"/>
    <property type="match status" value="1"/>
</dbReference>
<dbReference type="Gene3D" id="3.40.190.290">
    <property type="match status" value="1"/>
</dbReference>
<dbReference type="SUPFAM" id="SSF46785">
    <property type="entry name" value="Winged helix' DNA-binding domain"/>
    <property type="match status" value="1"/>
</dbReference>
<accession>A0ABT8AFK4</accession>
<evidence type="ECO:0000259" key="5">
    <source>
        <dbReference type="PROSITE" id="PS50931"/>
    </source>
</evidence>
<dbReference type="PROSITE" id="PS50931">
    <property type="entry name" value="HTH_LYSR"/>
    <property type="match status" value="1"/>
</dbReference>
<dbReference type="InterPro" id="IPR036388">
    <property type="entry name" value="WH-like_DNA-bd_sf"/>
</dbReference>
<keyword evidence="4" id="KW-0804">Transcription</keyword>
<feature type="domain" description="HTH lysR-type" evidence="5">
    <location>
        <begin position="5"/>
        <end position="62"/>
    </location>
</feature>
<dbReference type="SUPFAM" id="SSF53850">
    <property type="entry name" value="Periplasmic binding protein-like II"/>
    <property type="match status" value="1"/>
</dbReference>
<reference evidence="7" key="1">
    <citation type="journal article" date="2019" name="Int. J. Syst. Evol. Microbiol.">
        <title>The Global Catalogue of Microorganisms (GCM) 10K type strain sequencing project: providing services to taxonomists for standard genome sequencing and annotation.</title>
        <authorList>
            <consortium name="The Broad Institute Genomics Platform"/>
            <consortium name="The Broad Institute Genome Sequencing Center for Infectious Disease"/>
            <person name="Wu L."/>
            <person name="Ma J."/>
        </authorList>
    </citation>
    <scope>NUCLEOTIDE SEQUENCE [LARGE SCALE GENOMIC DNA]</scope>
    <source>
        <strain evidence="7">CECT 7131</strain>
    </source>
</reference>
<keyword evidence="7" id="KW-1185">Reference proteome</keyword>
<feature type="non-terminal residue" evidence="6">
    <location>
        <position position="1"/>
    </location>
</feature>
<organism evidence="6 7">
    <name type="scientific">Paeniroseomonas aquatica</name>
    <dbReference type="NCBI Taxonomy" id="373043"/>
    <lineage>
        <taxon>Bacteria</taxon>
        <taxon>Pseudomonadati</taxon>
        <taxon>Pseudomonadota</taxon>
        <taxon>Alphaproteobacteria</taxon>
        <taxon>Acetobacterales</taxon>
        <taxon>Acetobacteraceae</taxon>
        <taxon>Paeniroseomonas</taxon>
    </lineage>
</organism>
<evidence type="ECO:0000313" key="7">
    <source>
        <dbReference type="Proteomes" id="UP001529369"/>
    </source>
</evidence>
<dbReference type="InterPro" id="IPR000847">
    <property type="entry name" value="LysR_HTH_N"/>
</dbReference>
<comment type="caution">
    <text evidence="6">The sequence shown here is derived from an EMBL/GenBank/DDBJ whole genome shotgun (WGS) entry which is preliminary data.</text>
</comment>
<evidence type="ECO:0000256" key="3">
    <source>
        <dbReference type="ARBA" id="ARBA00023125"/>
    </source>
</evidence>
<dbReference type="EMBL" id="JAUFPN010000253">
    <property type="protein sequence ID" value="MDN3568465.1"/>
    <property type="molecule type" value="Genomic_DNA"/>
</dbReference>
<dbReference type="InterPro" id="IPR036390">
    <property type="entry name" value="WH_DNA-bd_sf"/>
</dbReference>
<proteinExistence type="inferred from homology"/>
<evidence type="ECO:0000256" key="2">
    <source>
        <dbReference type="ARBA" id="ARBA00023015"/>
    </source>
</evidence>
<dbReference type="InterPro" id="IPR005119">
    <property type="entry name" value="LysR_subst-bd"/>
</dbReference>
<dbReference type="PANTHER" id="PTHR30419">
    <property type="entry name" value="HTH-TYPE TRANSCRIPTIONAL REGULATOR YBHD"/>
    <property type="match status" value="1"/>
</dbReference>
<dbReference type="Proteomes" id="UP001529369">
    <property type="component" value="Unassembled WGS sequence"/>
</dbReference>
<dbReference type="InterPro" id="IPR050950">
    <property type="entry name" value="HTH-type_LysR_regulators"/>
</dbReference>
<comment type="similarity">
    <text evidence="1">Belongs to the LysR transcriptional regulatory family.</text>
</comment>
<dbReference type="Pfam" id="PF00126">
    <property type="entry name" value="HTH_1"/>
    <property type="match status" value="1"/>
</dbReference>
<evidence type="ECO:0000256" key="1">
    <source>
        <dbReference type="ARBA" id="ARBA00009437"/>
    </source>
</evidence>
<name>A0ABT8AFK4_9PROT</name>
<dbReference type="PRINTS" id="PR00039">
    <property type="entry name" value="HTHLYSR"/>
</dbReference>
<gene>
    <name evidence="6" type="ORF">QWZ14_29150</name>
</gene>
<protein>
    <submittedName>
        <fullName evidence="6">LysR substrate-binding domain-containing protein</fullName>
    </submittedName>
</protein>